<keyword evidence="1" id="KW-1133">Transmembrane helix</keyword>
<evidence type="ECO:0000313" key="20">
    <source>
        <dbReference type="Proteomes" id="UP000519573"/>
    </source>
</evidence>
<dbReference type="EMBL" id="JAASWV010000001">
    <property type="protein sequence ID" value="MBC2309268.1"/>
    <property type="molecule type" value="Genomic_DNA"/>
</dbReference>
<evidence type="ECO:0000313" key="30">
    <source>
        <dbReference type="Proteomes" id="UP000547643"/>
    </source>
</evidence>
<dbReference type="RefSeq" id="WP_036083237.1">
    <property type="nucleotide sequence ID" value="NZ_CBCSHQ010000008.1"/>
</dbReference>
<dbReference type="Proteomes" id="UP000546806">
    <property type="component" value="Unassembled WGS sequence"/>
</dbReference>
<evidence type="ECO:0000313" key="21">
    <source>
        <dbReference type="Proteomes" id="UP000529446"/>
    </source>
</evidence>
<evidence type="ECO:0000313" key="19">
    <source>
        <dbReference type="Proteomes" id="UP000029844"/>
    </source>
</evidence>
<comment type="caution">
    <text evidence="2">The sequence shown here is derived from an EMBL/GenBank/DDBJ whole genome shotgun (WGS) entry which is preliminary data.</text>
</comment>
<evidence type="ECO:0000313" key="8">
    <source>
        <dbReference type="EMBL" id="MBC1779596.1"/>
    </source>
</evidence>
<evidence type="ECO:0000313" key="27">
    <source>
        <dbReference type="Proteomes" id="UP000543379"/>
    </source>
</evidence>
<dbReference type="Proteomes" id="UP000529446">
    <property type="component" value="Unassembled WGS sequence"/>
</dbReference>
<dbReference type="EMBL" id="JAARWW010000002">
    <property type="protein sequence ID" value="MBC2003333.1"/>
    <property type="molecule type" value="Genomic_DNA"/>
</dbReference>
<evidence type="ECO:0000313" key="32">
    <source>
        <dbReference type="Proteomes" id="UP000553016"/>
    </source>
</evidence>
<dbReference type="GeneID" id="58715975"/>
<dbReference type="Proteomes" id="UP000541955">
    <property type="component" value="Unassembled WGS sequence"/>
</dbReference>
<dbReference type="AlphaFoldDB" id="A0A099WK56"/>
<evidence type="ECO:0000313" key="17">
    <source>
        <dbReference type="EMBL" id="MBC2309268.1"/>
    </source>
</evidence>
<gene>
    <name evidence="2" type="ORF">EP57_00740</name>
    <name evidence="4" type="ORF">HB759_09285</name>
    <name evidence="3" type="ORF">HB811_10660</name>
    <name evidence="6" type="ORF">HB902_09775</name>
    <name evidence="7" type="ORF">HB907_12185</name>
    <name evidence="18" type="ORF">HBP98_00575</name>
    <name evidence="8" type="ORF">HCA46_12170</name>
    <name evidence="9" type="ORF">HCA78_06120</name>
    <name evidence="10" type="ORF">HCB06_00685</name>
    <name evidence="14" type="ORF">HCB25_08775</name>
    <name evidence="11" type="ORF">HCB26_09025</name>
    <name evidence="12" type="ORF">HCB27_03610</name>
    <name evidence="13" type="ORF">HCB35_04455</name>
    <name evidence="15" type="ORF">HCB69_04415</name>
    <name evidence="16" type="ORF">HCC36_07740</name>
    <name evidence="5" type="ORF">HCI99_02335</name>
    <name evidence="17" type="ORF">HCJ81_00105</name>
</gene>
<dbReference type="Proteomes" id="UP000533953">
    <property type="component" value="Unassembled WGS sequence"/>
</dbReference>
<protein>
    <submittedName>
        <fullName evidence="2">Uncharacterized protein</fullName>
    </submittedName>
</protein>
<dbReference type="STRING" id="1552123.EP57_00740"/>
<dbReference type="EMBL" id="JNFA01000002">
    <property type="protein sequence ID" value="KGL44515.1"/>
    <property type="molecule type" value="Genomic_DNA"/>
</dbReference>
<dbReference type="EMBL" id="JAARUV010000004">
    <property type="protein sequence ID" value="MBC1779596.1"/>
    <property type="molecule type" value="Genomic_DNA"/>
</dbReference>
<dbReference type="EMBL" id="JAAROL010000003">
    <property type="protein sequence ID" value="MBC1332129.1"/>
    <property type="molecule type" value="Genomic_DNA"/>
</dbReference>
<dbReference type="EMBL" id="JAARRW010000003">
    <property type="protein sequence ID" value="MBC1562359.1"/>
    <property type="molecule type" value="Genomic_DNA"/>
</dbReference>
<organism evidence="2 19">
    <name type="scientific">Listeria booriae</name>
    <dbReference type="NCBI Taxonomy" id="1552123"/>
    <lineage>
        <taxon>Bacteria</taxon>
        <taxon>Bacillati</taxon>
        <taxon>Bacillota</taxon>
        <taxon>Bacilli</taxon>
        <taxon>Bacillales</taxon>
        <taxon>Listeriaceae</taxon>
        <taxon>Listeria</taxon>
    </lineage>
</organism>
<dbReference type="Proteomes" id="UP000586951">
    <property type="component" value="Unassembled WGS sequence"/>
</dbReference>
<name>A0A099WK56_9LIST</name>
<dbReference type="Proteomes" id="UP000532866">
    <property type="component" value="Unassembled WGS sequence"/>
</dbReference>
<dbReference type="EMBL" id="JAASTX010000002">
    <property type="protein sequence ID" value="MBC1490655.1"/>
    <property type="molecule type" value="Genomic_DNA"/>
</dbReference>
<evidence type="ECO:0000313" key="16">
    <source>
        <dbReference type="EMBL" id="MBC2293119.1"/>
    </source>
</evidence>
<evidence type="ECO:0000313" key="35">
    <source>
        <dbReference type="Proteomes" id="UP000586951"/>
    </source>
</evidence>
<dbReference type="Proteomes" id="UP000565628">
    <property type="component" value="Unassembled WGS sequence"/>
</dbReference>
<evidence type="ECO:0000313" key="3">
    <source>
        <dbReference type="EMBL" id="MBC1317238.1"/>
    </source>
</evidence>
<dbReference type="Proteomes" id="UP000543005">
    <property type="component" value="Unassembled WGS sequence"/>
</dbReference>
<dbReference type="EMBL" id="JAARZS010000008">
    <property type="protein sequence ID" value="MBC2283610.1"/>
    <property type="molecule type" value="Genomic_DNA"/>
</dbReference>
<dbReference type="Proteomes" id="UP000553016">
    <property type="component" value="Unassembled WGS sequence"/>
</dbReference>
<evidence type="ECO:0000313" key="5">
    <source>
        <dbReference type="EMBL" id="MBC1490655.1"/>
    </source>
</evidence>
<dbReference type="Proteomes" id="UP000547643">
    <property type="component" value="Unassembled WGS sequence"/>
</dbReference>
<evidence type="ECO:0000313" key="24">
    <source>
        <dbReference type="Proteomes" id="UP000541735"/>
    </source>
</evidence>
<evidence type="ECO:0000313" key="23">
    <source>
        <dbReference type="Proteomes" id="UP000533953"/>
    </source>
</evidence>
<dbReference type="Proteomes" id="UP000546244">
    <property type="component" value="Unassembled WGS sequence"/>
</dbReference>
<evidence type="ECO:0000313" key="10">
    <source>
        <dbReference type="EMBL" id="MBC2115128.1"/>
    </source>
</evidence>
<proteinExistence type="predicted"/>
<evidence type="ECO:0000313" key="9">
    <source>
        <dbReference type="EMBL" id="MBC2003333.1"/>
    </source>
</evidence>
<keyword evidence="1" id="KW-0812">Transmembrane</keyword>
<feature type="transmembrane region" description="Helical" evidence="1">
    <location>
        <begin position="6"/>
        <end position="39"/>
    </location>
</feature>
<evidence type="ECO:0000313" key="25">
    <source>
        <dbReference type="Proteomes" id="UP000541955"/>
    </source>
</evidence>
<evidence type="ECO:0000313" key="28">
    <source>
        <dbReference type="Proteomes" id="UP000546244"/>
    </source>
</evidence>
<reference evidence="2 19" key="1">
    <citation type="submission" date="2014-05" db="EMBL/GenBank/DDBJ databases">
        <title>Novel Listeriaceae from food processing environments.</title>
        <authorList>
            <person name="den Bakker H.C."/>
        </authorList>
    </citation>
    <scope>NUCLEOTIDE SEQUENCE [LARGE SCALE GENOMIC DNA]</scope>
    <source>
        <strain evidence="2 19">FSL A5-0281</strain>
    </source>
</reference>
<dbReference type="EMBL" id="JAARRU010000003">
    <property type="protein sequence ID" value="MBC1566167.1"/>
    <property type="molecule type" value="Genomic_DNA"/>
</dbReference>
<evidence type="ECO:0000313" key="29">
    <source>
        <dbReference type="Proteomes" id="UP000546806"/>
    </source>
</evidence>
<evidence type="ECO:0000313" key="22">
    <source>
        <dbReference type="Proteomes" id="UP000532866"/>
    </source>
</evidence>
<dbReference type="EMBL" id="JAARYD010000002">
    <property type="protein sequence ID" value="MBC2175691.1"/>
    <property type="molecule type" value="Genomic_DNA"/>
</dbReference>
<evidence type="ECO:0000313" key="2">
    <source>
        <dbReference type="EMBL" id="KGL44515.1"/>
    </source>
</evidence>
<accession>A0A099WK56</accession>
<evidence type="ECO:0000313" key="34">
    <source>
        <dbReference type="Proteomes" id="UP000585696"/>
    </source>
</evidence>
<evidence type="ECO:0000313" key="4">
    <source>
        <dbReference type="EMBL" id="MBC1332129.1"/>
    </source>
</evidence>
<dbReference type="EMBL" id="JAARYY010000004">
    <property type="protein sequence ID" value="MBC2244157.1"/>
    <property type="molecule type" value="Genomic_DNA"/>
</dbReference>
<reference evidence="20 21" key="2">
    <citation type="submission" date="2020-03" db="EMBL/GenBank/DDBJ databases">
        <title>Soil Listeria distribution.</title>
        <authorList>
            <person name="Liao J."/>
            <person name="Wiedmann M."/>
        </authorList>
    </citation>
    <scope>NUCLEOTIDE SEQUENCE [LARGE SCALE GENOMIC DNA]</scope>
    <source>
        <strain evidence="17 33">FSL L7-0039</strain>
        <strain evidence="16 26">FSL L7-0051</strain>
        <strain evidence="15 34">FSL L7-0054</strain>
        <strain evidence="13 32">FSL L7-0149</strain>
        <strain evidence="14 31">FSL L7-0153</strain>
        <strain evidence="11 20">FSL L7-0245</strain>
        <strain evidence="12 24">FSL L7-0259</strain>
        <strain evidence="10 21">FSL L7-0360</strain>
        <strain evidence="9 29">FSL L7-0435</strain>
        <strain evidence="8 30">FSL L7-1017</strain>
        <strain evidence="6 25">FSL L7-1387</strain>
        <strain evidence="7 35">FSL L7-1427</strain>
        <strain evidence="5 23">FSL L7-1547</strain>
        <strain evidence="3 27">FSL L7-1816</strain>
        <strain evidence="4 22">FSL L7-1833</strain>
        <strain evidence="18 28">FSL L7-1850</strain>
    </source>
</reference>
<dbReference type="Proteomes" id="UP000519573">
    <property type="component" value="Unassembled WGS sequence"/>
</dbReference>
<sequence>MDKWLFNLSIFISAALLVVGSLQSQFLLTGLALVFAIMAQHFYRKKYPKRNRSFKELLEEREALKQK</sequence>
<keyword evidence="19" id="KW-1185">Reference proteome</keyword>
<evidence type="ECO:0000313" key="7">
    <source>
        <dbReference type="EMBL" id="MBC1566167.1"/>
    </source>
</evidence>
<dbReference type="EMBL" id="JAARMV010000001">
    <property type="protein sequence ID" value="MBC2370492.1"/>
    <property type="molecule type" value="Genomic_DNA"/>
</dbReference>
<dbReference type="EMBL" id="JAARYH010000003">
    <property type="protein sequence ID" value="MBC2166706.1"/>
    <property type="molecule type" value="Genomic_DNA"/>
</dbReference>
<dbReference type="EMBL" id="JAARZA010000002">
    <property type="protein sequence ID" value="MBC2239721.1"/>
    <property type="molecule type" value="Genomic_DNA"/>
</dbReference>
<evidence type="ECO:0000313" key="6">
    <source>
        <dbReference type="EMBL" id="MBC1562359.1"/>
    </source>
</evidence>
<evidence type="ECO:0000313" key="14">
    <source>
        <dbReference type="EMBL" id="MBC2244157.1"/>
    </source>
</evidence>
<dbReference type="Proteomes" id="UP000550367">
    <property type="component" value="Unassembled WGS sequence"/>
</dbReference>
<dbReference type="Proteomes" id="UP000029844">
    <property type="component" value="Unassembled WGS sequence"/>
</dbReference>
<dbReference type="EMBL" id="JAAROV010000003">
    <property type="protein sequence ID" value="MBC1317238.1"/>
    <property type="molecule type" value="Genomic_DNA"/>
</dbReference>
<evidence type="ECO:0000313" key="31">
    <source>
        <dbReference type="Proteomes" id="UP000550367"/>
    </source>
</evidence>
<keyword evidence="1" id="KW-0472">Membrane</keyword>
<dbReference type="EMBL" id="JAARZT010000012">
    <property type="protein sequence ID" value="MBC2293119.1"/>
    <property type="molecule type" value="Genomic_DNA"/>
</dbReference>
<dbReference type="Proteomes" id="UP000541735">
    <property type="component" value="Unassembled WGS sequence"/>
</dbReference>
<evidence type="ECO:0000313" key="12">
    <source>
        <dbReference type="EMBL" id="MBC2175691.1"/>
    </source>
</evidence>
<dbReference type="OrthoDB" id="2364631at2"/>
<evidence type="ECO:0000313" key="26">
    <source>
        <dbReference type="Proteomes" id="UP000543005"/>
    </source>
</evidence>
<evidence type="ECO:0000313" key="11">
    <source>
        <dbReference type="EMBL" id="MBC2166706.1"/>
    </source>
</evidence>
<evidence type="ECO:0000313" key="13">
    <source>
        <dbReference type="EMBL" id="MBC2239721.1"/>
    </source>
</evidence>
<dbReference type="EMBL" id="JAARXI010000001">
    <property type="protein sequence ID" value="MBC2115128.1"/>
    <property type="molecule type" value="Genomic_DNA"/>
</dbReference>
<evidence type="ECO:0000256" key="1">
    <source>
        <dbReference type="SAM" id="Phobius"/>
    </source>
</evidence>
<dbReference type="Proteomes" id="UP000543379">
    <property type="component" value="Unassembled WGS sequence"/>
</dbReference>
<dbReference type="Proteomes" id="UP000585696">
    <property type="component" value="Unassembled WGS sequence"/>
</dbReference>
<evidence type="ECO:0000313" key="18">
    <source>
        <dbReference type="EMBL" id="MBC2370492.1"/>
    </source>
</evidence>
<evidence type="ECO:0000313" key="15">
    <source>
        <dbReference type="EMBL" id="MBC2283610.1"/>
    </source>
</evidence>
<evidence type="ECO:0000313" key="33">
    <source>
        <dbReference type="Proteomes" id="UP000565628"/>
    </source>
</evidence>